<evidence type="ECO:0000256" key="2">
    <source>
        <dbReference type="SAM" id="SignalP"/>
    </source>
</evidence>
<keyword evidence="5" id="KW-1185">Reference proteome</keyword>
<reference evidence="4" key="1">
    <citation type="submission" date="2019-03" db="EMBL/GenBank/DDBJ databases">
        <title>Long read genome sequence of the mycoparasitic Pythium oligandrum ATCC 38472 isolated from sugarbeet rhizosphere.</title>
        <authorList>
            <person name="Gaulin E."/>
        </authorList>
    </citation>
    <scope>NUCLEOTIDE SEQUENCE</scope>
    <source>
        <strain evidence="4">ATCC 38472_TT</strain>
    </source>
</reference>
<evidence type="ECO:0000256" key="1">
    <source>
        <dbReference type="SAM" id="MobiDB-lite"/>
    </source>
</evidence>
<dbReference type="EMBL" id="SPLM01000076">
    <property type="protein sequence ID" value="TMW61431.1"/>
    <property type="molecule type" value="Genomic_DNA"/>
</dbReference>
<proteinExistence type="predicted"/>
<feature type="region of interest" description="Disordered" evidence="1">
    <location>
        <begin position="244"/>
        <end position="341"/>
    </location>
</feature>
<dbReference type="AlphaFoldDB" id="A0A8K1CDJ9"/>
<name>A0A8K1CDJ9_PYTOL</name>
<feature type="domain" description="Auxiliary Activity family 9 catalytic" evidence="3">
    <location>
        <begin position="41"/>
        <end position="184"/>
    </location>
</feature>
<protein>
    <recommendedName>
        <fullName evidence="3">Auxiliary Activity family 9 catalytic domain-containing protein</fullName>
    </recommendedName>
</protein>
<dbReference type="OrthoDB" id="2342176at2759"/>
<organism evidence="4 5">
    <name type="scientific">Pythium oligandrum</name>
    <name type="common">Mycoparasitic fungus</name>
    <dbReference type="NCBI Taxonomy" id="41045"/>
    <lineage>
        <taxon>Eukaryota</taxon>
        <taxon>Sar</taxon>
        <taxon>Stramenopiles</taxon>
        <taxon>Oomycota</taxon>
        <taxon>Peronosporomycetes</taxon>
        <taxon>Pythiales</taxon>
        <taxon>Pythiaceae</taxon>
        <taxon>Pythium</taxon>
    </lineage>
</organism>
<gene>
    <name evidence="4" type="ORF">Poli38472_012622</name>
</gene>
<dbReference type="InterPro" id="IPR005103">
    <property type="entry name" value="AA9_LPMO"/>
</dbReference>
<feature type="compositionally biased region" description="Low complexity" evidence="1">
    <location>
        <begin position="257"/>
        <end position="286"/>
    </location>
</feature>
<evidence type="ECO:0000313" key="5">
    <source>
        <dbReference type="Proteomes" id="UP000794436"/>
    </source>
</evidence>
<feature type="signal peptide" evidence="2">
    <location>
        <begin position="1"/>
        <end position="21"/>
    </location>
</feature>
<comment type="caution">
    <text evidence="4">The sequence shown here is derived from an EMBL/GenBank/DDBJ whole genome shotgun (WGS) entry which is preliminary data.</text>
</comment>
<keyword evidence="2" id="KW-0732">Signal</keyword>
<feature type="chain" id="PRO_5035432171" description="Auxiliary Activity family 9 catalytic domain-containing protein" evidence="2">
    <location>
        <begin position="22"/>
        <end position="341"/>
    </location>
</feature>
<dbReference type="Pfam" id="PF03443">
    <property type="entry name" value="AA9"/>
    <property type="match status" value="1"/>
</dbReference>
<evidence type="ECO:0000259" key="3">
    <source>
        <dbReference type="Pfam" id="PF03443"/>
    </source>
</evidence>
<dbReference type="Gene3D" id="2.70.50.70">
    <property type="match status" value="1"/>
</dbReference>
<accession>A0A8K1CDJ9</accession>
<sequence>MKSAACLAVLASSAMVAQVAAHGYMSIPTPRSKDTFSDMENKGACDRSQPGKVTEFKAGEEITVEWTRNNHLGGFIRYSMVPRNQANKAAFDKGTFFYTCRETNCTLKQCKDKWCGDDAGSKDHQIKCSSKVKLPDYLEAGDYVLQWTWHSAGSSYGNVGWNTGNYKTCADIRLTTSGTGSKPKCPPFVGGDRVTQMENKPSDQCWYFDDNDLSTKEVKYGTGWNNKEGMSHYKYGLPKEIEQCGGGASVPAPAPGPATNTTTPSNAPKPSSGAPSSGATPTPSKTKWSRPSRTPKPSKGNNGDVAAPDADVTPMPSKEDPATPAPTKKCGVRYIEDEEEY</sequence>
<evidence type="ECO:0000313" key="4">
    <source>
        <dbReference type="EMBL" id="TMW61431.1"/>
    </source>
</evidence>
<dbReference type="Proteomes" id="UP000794436">
    <property type="component" value="Unassembled WGS sequence"/>
</dbReference>